<dbReference type="EMBL" id="JBAMIC010000024">
    <property type="protein sequence ID" value="KAK7090292.1"/>
    <property type="molecule type" value="Genomic_DNA"/>
</dbReference>
<dbReference type="SUPFAM" id="SSF56973">
    <property type="entry name" value="Aerolisin/ETX pore-forming domain"/>
    <property type="match status" value="1"/>
</dbReference>
<organism evidence="2 3">
    <name type="scientific">Littorina saxatilis</name>
    <dbReference type="NCBI Taxonomy" id="31220"/>
    <lineage>
        <taxon>Eukaryota</taxon>
        <taxon>Metazoa</taxon>
        <taxon>Spiralia</taxon>
        <taxon>Lophotrochozoa</taxon>
        <taxon>Mollusca</taxon>
        <taxon>Gastropoda</taxon>
        <taxon>Caenogastropoda</taxon>
        <taxon>Littorinimorpha</taxon>
        <taxon>Littorinoidea</taxon>
        <taxon>Littorinidae</taxon>
        <taxon>Littorina</taxon>
    </lineage>
</organism>
<feature type="compositionally biased region" description="Polar residues" evidence="1">
    <location>
        <begin position="301"/>
        <end position="310"/>
    </location>
</feature>
<dbReference type="Gene3D" id="2.170.15.10">
    <property type="entry name" value="Proaerolysin, chain A, domain 3"/>
    <property type="match status" value="1"/>
</dbReference>
<dbReference type="PANTHER" id="PTHR39369:SF6">
    <property type="entry name" value="LIN-24 (TWENTY-FOUR) LIKE"/>
    <property type="match status" value="1"/>
</dbReference>
<feature type="region of interest" description="Disordered" evidence="1">
    <location>
        <begin position="75"/>
        <end position="106"/>
    </location>
</feature>
<comment type="caution">
    <text evidence="2">The sequence shown here is derived from an EMBL/GenBank/DDBJ whole genome shotgun (WGS) entry which is preliminary data.</text>
</comment>
<evidence type="ECO:0000313" key="3">
    <source>
        <dbReference type="Proteomes" id="UP001374579"/>
    </source>
</evidence>
<reference evidence="2 3" key="1">
    <citation type="submission" date="2024-02" db="EMBL/GenBank/DDBJ databases">
        <title>Chromosome-scale genome assembly of the rough periwinkle Littorina saxatilis.</title>
        <authorList>
            <person name="De Jode A."/>
            <person name="Faria R."/>
            <person name="Formenti G."/>
            <person name="Sims Y."/>
            <person name="Smith T.P."/>
            <person name="Tracey A."/>
            <person name="Wood J.M.D."/>
            <person name="Zagrodzka Z.B."/>
            <person name="Johannesson K."/>
            <person name="Butlin R.K."/>
            <person name="Leder E.H."/>
        </authorList>
    </citation>
    <scope>NUCLEOTIDE SEQUENCE [LARGE SCALE GENOMIC DNA]</scope>
    <source>
        <strain evidence="2">Snail1</strain>
        <tissue evidence="2">Muscle</tissue>
    </source>
</reference>
<keyword evidence="3" id="KW-1185">Reference proteome</keyword>
<sequence length="336" mass="37551">MSCFNCLRRSARRGEDTPLIIDVEQTIADAAWDMFVHTHRRFQRWCLRRKDYRVEVPMNYYHFEQDGPQVFRPKKSPQGAVDAGCGAQPSQSLLKGKQLAHRDKTSPEHMGLETVFNNDTDKDQTYNFRFEKMRKASINVSYQKGYSIGTKANFSLGLPKVLSDSSIGVEMNMNVQVTKTTGETFEETLTTSANSQITVGAYSHYTASVVMEERSLLADFEINMVMSIPAKRAPVYIKHRKSGDLVFVYTVNNLPDLFEEFPDVTRVKDEGGKVKADAVEFHIEGIVDGMQLSSHRINLSGHSLQPATNTGEKKEDTGARDGGGSSPTEGMDSGTK</sequence>
<proteinExistence type="predicted"/>
<accession>A0AAN9ANQ1</accession>
<dbReference type="CDD" id="cd20237">
    <property type="entry name" value="PFM_LIN24-like"/>
    <property type="match status" value="1"/>
</dbReference>
<dbReference type="Proteomes" id="UP001374579">
    <property type="component" value="Unassembled WGS sequence"/>
</dbReference>
<dbReference type="AlphaFoldDB" id="A0AAN9ANQ1"/>
<gene>
    <name evidence="2" type="ORF">V1264_010107</name>
</gene>
<name>A0AAN9ANQ1_9CAEN</name>
<dbReference type="PANTHER" id="PTHR39369">
    <property type="entry name" value="LIN-24 (TWENTY-FOUR) LIKE"/>
    <property type="match status" value="1"/>
</dbReference>
<evidence type="ECO:0000313" key="2">
    <source>
        <dbReference type="EMBL" id="KAK7090292.1"/>
    </source>
</evidence>
<evidence type="ECO:0000256" key="1">
    <source>
        <dbReference type="SAM" id="MobiDB-lite"/>
    </source>
</evidence>
<feature type="region of interest" description="Disordered" evidence="1">
    <location>
        <begin position="301"/>
        <end position="336"/>
    </location>
</feature>
<protein>
    <submittedName>
        <fullName evidence="2">Uncharacterized protein</fullName>
    </submittedName>
</protein>